<keyword evidence="1" id="KW-0812">Transmembrane</keyword>
<keyword evidence="1" id="KW-0472">Membrane</keyword>
<name>N2A353_9FIRM</name>
<dbReference type="Proteomes" id="UP000274920">
    <property type="component" value="Unassembled WGS sequence"/>
</dbReference>
<evidence type="ECO:0000313" key="5">
    <source>
        <dbReference type="Proteomes" id="UP000474104"/>
    </source>
</evidence>
<dbReference type="eggNOG" id="ENOG5034BYV">
    <property type="taxonomic scope" value="Bacteria"/>
</dbReference>
<dbReference type="Proteomes" id="UP000474104">
    <property type="component" value="Unassembled WGS sequence"/>
</dbReference>
<dbReference type="OrthoDB" id="9864829at2"/>
<comment type="caution">
    <text evidence="3">The sequence shown here is derived from an EMBL/GenBank/DDBJ whole genome shotgun (WGS) entry which is preliminary data.</text>
</comment>
<gene>
    <name evidence="3" type="ORF">EBB54_24590</name>
    <name evidence="2" type="ORF">FMM80_11110</name>
</gene>
<keyword evidence="4" id="KW-1185">Reference proteome</keyword>
<dbReference type="STRING" id="2044587.C824_05735"/>
<evidence type="ECO:0000256" key="1">
    <source>
        <dbReference type="SAM" id="Phobius"/>
    </source>
</evidence>
<evidence type="ECO:0000313" key="2">
    <source>
        <dbReference type="EMBL" id="NDO69201.1"/>
    </source>
</evidence>
<dbReference type="AlphaFoldDB" id="N2A353"/>
<dbReference type="HOGENOM" id="CLU_2878009_0_0_9"/>
<reference evidence="3" key="1">
    <citation type="submission" date="2018-10" db="EMBL/GenBank/DDBJ databases">
        <title>Schaedlerella arabinophila gen. nov. sp. nov., isolated from the mouse intestinal tract and comparative analysis with the genome of the closely related altered Schaedler flora strain ASF502.</title>
        <authorList>
            <person name="Miyake S."/>
            <person name="Soh M."/>
            <person name="Seedorf H."/>
        </authorList>
    </citation>
    <scope>NUCLEOTIDE SEQUENCE [LARGE SCALE GENOMIC DNA]</scope>
    <source>
        <strain evidence="3">DSM 106076</strain>
    </source>
</reference>
<keyword evidence="1" id="KW-1133">Transmembrane helix</keyword>
<sequence>MWNMKDKTSICILGGTIQRVKEMVGMGILCAFIILLCMLFAVVGIVWLLADCTVRELEKVGCL</sequence>
<reference evidence="2 5" key="2">
    <citation type="submission" date="2019-07" db="EMBL/GenBank/DDBJ databases">
        <title>Draft genome sequences of 15 bacterial species constituting the stable defined intestinal microbiota of the GM15 gnotobiotic mouse model.</title>
        <authorList>
            <person name="Elie C."/>
            <person name="Mathieu A."/>
            <person name="Saliou A."/>
            <person name="Darnaud M."/>
            <person name="Leulier F."/>
            <person name="Tamellini A."/>
        </authorList>
    </citation>
    <scope>NUCLEOTIDE SEQUENCE [LARGE SCALE GENOMIC DNA]</scope>
    <source>
        <strain evidence="5">ASF 502</strain>
        <strain evidence="2">MD300</strain>
    </source>
</reference>
<accession>N2A353</accession>
<protein>
    <submittedName>
        <fullName evidence="3">Uncharacterized protein</fullName>
    </submittedName>
</protein>
<accession>A0A426DN08</accession>
<evidence type="ECO:0000313" key="3">
    <source>
        <dbReference type="EMBL" id="RRK34155.1"/>
    </source>
</evidence>
<organism evidence="3 4">
    <name type="scientific">Schaedlerella arabinosiphila</name>
    <dbReference type="NCBI Taxonomy" id="2044587"/>
    <lineage>
        <taxon>Bacteria</taxon>
        <taxon>Bacillati</taxon>
        <taxon>Bacillota</taxon>
        <taxon>Clostridia</taxon>
        <taxon>Lachnospirales</taxon>
        <taxon>Lachnospiraceae</taxon>
        <taxon>Schaedlerella</taxon>
    </lineage>
</organism>
<proteinExistence type="predicted"/>
<dbReference type="EMBL" id="RHJS01000002">
    <property type="protein sequence ID" value="RRK34155.1"/>
    <property type="molecule type" value="Genomic_DNA"/>
</dbReference>
<dbReference type="EMBL" id="VIRB01000064">
    <property type="protein sequence ID" value="NDO69201.1"/>
    <property type="molecule type" value="Genomic_DNA"/>
</dbReference>
<feature type="transmembrane region" description="Helical" evidence="1">
    <location>
        <begin position="28"/>
        <end position="50"/>
    </location>
</feature>
<evidence type="ECO:0000313" key="4">
    <source>
        <dbReference type="Proteomes" id="UP000274920"/>
    </source>
</evidence>